<evidence type="ECO:0000313" key="2">
    <source>
        <dbReference type="Proteomes" id="UP001358586"/>
    </source>
</evidence>
<comment type="caution">
    <text evidence="1">The sequence shown here is derived from an EMBL/GenBank/DDBJ whole genome shotgun (WGS) entry which is preliminary data.</text>
</comment>
<organism evidence="1 2">
    <name type="scientific">Gossypium arboreum</name>
    <name type="common">Tree cotton</name>
    <name type="synonym">Gossypium nanking</name>
    <dbReference type="NCBI Taxonomy" id="29729"/>
    <lineage>
        <taxon>Eukaryota</taxon>
        <taxon>Viridiplantae</taxon>
        <taxon>Streptophyta</taxon>
        <taxon>Embryophyta</taxon>
        <taxon>Tracheophyta</taxon>
        <taxon>Spermatophyta</taxon>
        <taxon>Magnoliopsida</taxon>
        <taxon>eudicotyledons</taxon>
        <taxon>Gunneridae</taxon>
        <taxon>Pentapetalae</taxon>
        <taxon>rosids</taxon>
        <taxon>malvids</taxon>
        <taxon>Malvales</taxon>
        <taxon>Malvaceae</taxon>
        <taxon>Malvoideae</taxon>
        <taxon>Gossypium</taxon>
    </lineage>
</organism>
<dbReference type="EMBL" id="JARKNE010000013">
    <property type="protein sequence ID" value="KAK5770842.1"/>
    <property type="molecule type" value="Genomic_DNA"/>
</dbReference>
<gene>
    <name evidence="1" type="ORF">PVK06_046998</name>
</gene>
<dbReference type="Proteomes" id="UP001358586">
    <property type="component" value="Chromosome 13"/>
</dbReference>
<sequence length="68" mass="7368">MIIRFDMPRRCVNVIAKAQEDGTSAPPVPSCRVNILDEGVSPLIEVMIGAFQRIDGANPTPALQSRTC</sequence>
<name>A0ABR0MCJ8_GOSAR</name>
<reference evidence="1 2" key="1">
    <citation type="submission" date="2023-03" db="EMBL/GenBank/DDBJ databases">
        <title>WGS of Gossypium arboreum.</title>
        <authorList>
            <person name="Yu D."/>
        </authorList>
    </citation>
    <scope>NUCLEOTIDE SEQUENCE [LARGE SCALE GENOMIC DNA]</scope>
    <source>
        <tissue evidence="1">Leaf</tissue>
    </source>
</reference>
<protein>
    <submittedName>
        <fullName evidence="1">Uncharacterized protein</fullName>
    </submittedName>
</protein>
<accession>A0ABR0MCJ8</accession>
<evidence type="ECO:0000313" key="1">
    <source>
        <dbReference type="EMBL" id="KAK5770842.1"/>
    </source>
</evidence>
<keyword evidence="2" id="KW-1185">Reference proteome</keyword>
<proteinExistence type="predicted"/>